<evidence type="ECO:0000256" key="1">
    <source>
        <dbReference type="ARBA" id="ARBA00002254"/>
    </source>
</evidence>
<keyword evidence="4" id="KW-1003">Cell membrane</keyword>
<keyword evidence="8 10" id="KW-1133">Transmembrane helix</keyword>
<comment type="caution">
    <text evidence="11">The sequence shown here is derived from an EMBL/GenBank/DDBJ whole genome shotgun (WGS) entry which is preliminary data.</text>
</comment>
<accession>A0A928V464</accession>
<evidence type="ECO:0000313" key="12">
    <source>
        <dbReference type="Proteomes" id="UP000652567"/>
    </source>
</evidence>
<name>A0A928V464_9GAMM</name>
<keyword evidence="10" id="KW-0997">Cell inner membrane</keyword>
<evidence type="ECO:0000256" key="5">
    <source>
        <dbReference type="ARBA" id="ARBA00022500"/>
    </source>
</evidence>
<dbReference type="Proteomes" id="UP000652567">
    <property type="component" value="Unassembled WGS sequence"/>
</dbReference>
<dbReference type="EMBL" id="PRDL01000001">
    <property type="protein sequence ID" value="MBE8715804.1"/>
    <property type="molecule type" value="Genomic_DNA"/>
</dbReference>
<proteinExistence type="inferred from homology"/>
<evidence type="ECO:0000256" key="9">
    <source>
        <dbReference type="ARBA" id="ARBA00023136"/>
    </source>
</evidence>
<evidence type="ECO:0000256" key="10">
    <source>
        <dbReference type="RuleBase" id="RU364125"/>
    </source>
</evidence>
<keyword evidence="11" id="KW-0282">Flagellum</keyword>
<dbReference type="InterPro" id="IPR005503">
    <property type="entry name" value="FliL"/>
</dbReference>
<evidence type="ECO:0000256" key="3">
    <source>
        <dbReference type="ARBA" id="ARBA00008281"/>
    </source>
</evidence>
<reference evidence="11" key="1">
    <citation type="submission" date="2018-07" db="EMBL/GenBank/DDBJ databases">
        <title>Genome assembly of strain Ka43.</title>
        <authorList>
            <person name="Kukolya J."/>
            <person name="Nagy I."/>
            <person name="Horvath B."/>
            <person name="Toth A."/>
        </authorList>
    </citation>
    <scope>NUCLEOTIDE SEQUENCE</scope>
    <source>
        <strain evidence="11">KB43</strain>
    </source>
</reference>
<keyword evidence="11" id="KW-0969">Cilium</keyword>
<feature type="transmembrane region" description="Helical" evidence="10">
    <location>
        <begin position="6"/>
        <end position="29"/>
    </location>
</feature>
<organism evidence="11 12">
    <name type="scientific">Cellvibrio polysaccharolyticus</name>
    <dbReference type="NCBI Taxonomy" id="2082724"/>
    <lineage>
        <taxon>Bacteria</taxon>
        <taxon>Pseudomonadati</taxon>
        <taxon>Pseudomonadota</taxon>
        <taxon>Gammaproteobacteria</taxon>
        <taxon>Cellvibrionales</taxon>
        <taxon>Cellvibrionaceae</taxon>
        <taxon>Cellvibrio</taxon>
    </lineage>
</organism>
<dbReference type="RefSeq" id="WP_193906435.1">
    <property type="nucleotide sequence ID" value="NZ_PRDL01000001.1"/>
</dbReference>
<comment type="subcellular location">
    <subcellularLocation>
        <location evidence="10">Cell inner membrane</location>
    </subcellularLocation>
    <subcellularLocation>
        <location evidence="2">Cell membrane</location>
        <topology evidence="2">Single-pass membrane protein</topology>
    </subcellularLocation>
</comment>
<dbReference type="AlphaFoldDB" id="A0A928V464"/>
<dbReference type="GO" id="GO:0005886">
    <property type="term" value="C:plasma membrane"/>
    <property type="evidence" value="ECO:0007669"/>
    <property type="project" value="UniProtKB-SubCell"/>
</dbReference>
<evidence type="ECO:0000256" key="7">
    <source>
        <dbReference type="ARBA" id="ARBA00022779"/>
    </source>
</evidence>
<evidence type="ECO:0000256" key="6">
    <source>
        <dbReference type="ARBA" id="ARBA00022692"/>
    </source>
</evidence>
<comment type="similarity">
    <text evidence="3 10">Belongs to the FliL family.</text>
</comment>
<dbReference type="GO" id="GO:0071973">
    <property type="term" value="P:bacterial-type flagellum-dependent cell motility"/>
    <property type="evidence" value="ECO:0007669"/>
    <property type="project" value="InterPro"/>
</dbReference>
<comment type="function">
    <text evidence="1 10">Controls the rotational direction of flagella during chemotaxis.</text>
</comment>
<keyword evidence="11" id="KW-0966">Cell projection</keyword>
<keyword evidence="5 10" id="KW-0145">Chemotaxis</keyword>
<evidence type="ECO:0000313" key="11">
    <source>
        <dbReference type="EMBL" id="MBE8715804.1"/>
    </source>
</evidence>
<evidence type="ECO:0000256" key="2">
    <source>
        <dbReference type="ARBA" id="ARBA00004162"/>
    </source>
</evidence>
<keyword evidence="12" id="KW-1185">Reference proteome</keyword>
<sequence length="157" mass="17448">MPLPRIIVILLLINTLILVGGITLVYTLIQPLQAGAQLQPAADGSVPVAKQPNKEYKFFPINKIIISLQEDGREHYFVMDLVLQTAINEDSKKLEQIDPMVRNSVVAHLSGLPFSQLRAMPIADLQTTLEEVLTQDFANRNLAQPFAHVLVSKLIVQ</sequence>
<gene>
    <name evidence="11" type="ORF">C4F51_01210</name>
</gene>
<dbReference type="GO" id="GO:0009425">
    <property type="term" value="C:bacterial-type flagellum basal body"/>
    <property type="evidence" value="ECO:0007669"/>
    <property type="project" value="InterPro"/>
</dbReference>
<evidence type="ECO:0000256" key="8">
    <source>
        <dbReference type="ARBA" id="ARBA00022989"/>
    </source>
</evidence>
<evidence type="ECO:0000256" key="4">
    <source>
        <dbReference type="ARBA" id="ARBA00022475"/>
    </source>
</evidence>
<keyword evidence="9 10" id="KW-0472">Membrane</keyword>
<keyword evidence="6 10" id="KW-0812">Transmembrane</keyword>
<protein>
    <recommendedName>
        <fullName evidence="10">Flagellar protein FliL</fullName>
    </recommendedName>
</protein>
<keyword evidence="7 10" id="KW-0283">Flagellar rotation</keyword>
<dbReference type="Pfam" id="PF03748">
    <property type="entry name" value="FliL"/>
    <property type="match status" value="1"/>
</dbReference>
<dbReference type="GO" id="GO:0006935">
    <property type="term" value="P:chemotaxis"/>
    <property type="evidence" value="ECO:0007669"/>
    <property type="project" value="UniProtKB-KW"/>
</dbReference>